<evidence type="ECO:0000313" key="4">
    <source>
        <dbReference type="EMBL" id="QOV18102.1"/>
    </source>
</evidence>
<dbReference type="KEGG" id="bliq:INP51_08535"/>
<evidence type="ECO:0000256" key="1">
    <source>
        <dbReference type="ARBA" id="ARBA00022505"/>
    </source>
</evidence>
<dbReference type="InterPro" id="IPR016208">
    <property type="entry name" value="Ald_Oxase/xanthine_DH-like"/>
</dbReference>
<dbReference type="GO" id="GO:0005506">
    <property type="term" value="F:iron ion binding"/>
    <property type="evidence" value="ECO:0007669"/>
    <property type="project" value="InterPro"/>
</dbReference>
<dbReference type="Proteomes" id="UP000593601">
    <property type="component" value="Chromosome"/>
</dbReference>
<gene>
    <name evidence="4" type="ORF">INP51_08535</name>
</gene>
<dbReference type="InterPro" id="IPR036856">
    <property type="entry name" value="Ald_Oxase/Xan_DH_a/b_sf"/>
</dbReference>
<dbReference type="SMART" id="SM01008">
    <property type="entry name" value="Ald_Xan_dh_C"/>
    <property type="match status" value="1"/>
</dbReference>
<name>A0A7M2RFF4_9FIRM</name>
<dbReference type="AlphaFoldDB" id="A0A7M2RFF4"/>
<protein>
    <submittedName>
        <fullName evidence="4">Xanthine dehydrogenase family protein</fullName>
    </submittedName>
</protein>
<dbReference type="InterPro" id="IPR000674">
    <property type="entry name" value="Ald_Oxase/Xan_DH_a/b"/>
</dbReference>
<dbReference type="Pfam" id="PF20256">
    <property type="entry name" value="MoCoBD_2"/>
    <property type="match status" value="2"/>
</dbReference>
<dbReference type="PANTHER" id="PTHR11908:SF132">
    <property type="entry name" value="ALDEHYDE OXIDASE 1-RELATED"/>
    <property type="match status" value="1"/>
</dbReference>
<proteinExistence type="predicted"/>
<dbReference type="InterPro" id="IPR046867">
    <property type="entry name" value="AldOxase/xan_DH_MoCoBD2"/>
</dbReference>
<feature type="domain" description="Aldehyde oxidase/xanthine dehydrogenase a/b hammerhead" evidence="3">
    <location>
        <begin position="18"/>
        <end position="121"/>
    </location>
</feature>
<evidence type="ECO:0000256" key="2">
    <source>
        <dbReference type="ARBA" id="ARBA00023002"/>
    </source>
</evidence>
<dbReference type="InterPro" id="IPR037165">
    <property type="entry name" value="AldOxase/xan_DH_Mopterin-bd_sf"/>
</dbReference>
<reference evidence="4 5" key="1">
    <citation type="submission" date="2020-10" db="EMBL/GenBank/DDBJ databases">
        <title>Blautia liquoris sp.nov., isolated from the mud in a fermentation cellar used for the production of Chinese strong-flavoured liquor.</title>
        <authorList>
            <person name="Lu L."/>
        </authorList>
    </citation>
    <scope>NUCLEOTIDE SEQUENCE [LARGE SCALE GENOMIC DNA]</scope>
    <source>
        <strain evidence="4 5">LZLJ-3</strain>
    </source>
</reference>
<organism evidence="4 5">
    <name type="scientific">Blautia liquoris</name>
    <dbReference type="NCBI Taxonomy" id="2779518"/>
    <lineage>
        <taxon>Bacteria</taxon>
        <taxon>Bacillati</taxon>
        <taxon>Bacillota</taxon>
        <taxon>Clostridia</taxon>
        <taxon>Lachnospirales</taxon>
        <taxon>Lachnospiraceae</taxon>
        <taxon>Blautia</taxon>
    </lineage>
</organism>
<dbReference type="InterPro" id="IPR008274">
    <property type="entry name" value="AldOxase/xan_DH_MoCoBD1"/>
</dbReference>
<dbReference type="GO" id="GO:0016491">
    <property type="term" value="F:oxidoreductase activity"/>
    <property type="evidence" value="ECO:0007669"/>
    <property type="project" value="UniProtKB-KW"/>
</dbReference>
<dbReference type="Pfam" id="PF01315">
    <property type="entry name" value="Ald_Xan_dh_C"/>
    <property type="match status" value="1"/>
</dbReference>
<dbReference type="Gene3D" id="3.90.1170.50">
    <property type="entry name" value="Aldehyde oxidase/xanthine dehydrogenase, a/b hammerhead"/>
    <property type="match status" value="1"/>
</dbReference>
<keyword evidence="1" id="KW-0500">Molybdenum</keyword>
<dbReference type="Gene3D" id="3.30.365.10">
    <property type="entry name" value="Aldehyde oxidase/xanthine dehydrogenase, molybdopterin binding domain"/>
    <property type="match status" value="4"/>
</dbReference>
<dbReference type="Pfam" id="PF02738">
    <property type="entry name" value="MoCoBD_1"/>
    <property type="match status" value="1"/>
</dbReference>
<evidence type="ECO:0000313" key="5">
    <source>
        <dbReference type="Proteomes" id="UP000593601"/>
    </source>
</evidence>
<keyword evidence="5" id="KW-1185">Reference proteome</keyword>
<accession>A0A7M2RFF4</accession>
<dbReference type="EMBL" id="CP063304">
    <property type="protein sequence ID" value="QOV18102.1"/>
    <property type="molecule type" value="Genomic_DNA"/>
</dbReference>
<evidence type="ECO:0000259" key="3">
    <source>
        <dbReference type="SMART" id="SM01008"/>
    </source>
</evidence>
<dbReference type="RefSeq" id="WP_193734464.1">
    <property type="nucleotide sequence ID" value="NZ_CP063304.1"/>
</dbReference>
<keyword evidence="2" id="KW-0560">Oxidoreductase</keyword>
<sequence length="706" mass="78874">METISHSVKKRDHDDKISGEAMYVDDLVMDGMLYGKMLRSTKARARIIKITYPKLPEGYFVVDKDDVPGENKIHVVLEDMPVFPVDTVEYIGDVISMIVGPDKKGIDHIIDETVVDYDELEPVFDVMQSKTSFFHHDFEKGDLKKAFEEADEIYTEKFHTGQQEQAYLETNGIISYPENGKLVIRGSMQCPYYVITAVAKAVGCDRDHLRVVQDVTGGGFGGKEDYPSILACQVAVAANKVQKPVKCVFGRREDIEFTSKRHPAYVTYKVALKDKKITGMDINVIYDAGAYTTLTDVVLQRGLIGACGVYNVENLHVTGDGMKTNTVPNGAFRGFGGPQTFFTAEMLMDHIAKKYGMEPLAFKEEHFAKQGDRTSTNGLYHFHVPLPEMVKRADELSDFRRKRELYKNQTGRYRRGIGISTVYHGCGFTGNGERDLIKGVAKLRKNADDTVEILTSTTDMGQGAKTTFSKIVANALDIPMDRIIIKNPDTDRVPDSGPTVASRSIMVVGELIKRAAERLKKQWKPGEEQLITEHYVHPDFMIQFDTNTFTGDAYPTYSWSVNVIELEVDTLTAQTKVLKAWGVYDVGTPLDLNILHGQMEGGFLQSIGYASMEQIGYNEQGRIRNNSFSDYIIPTSMDVENMVTDFVSVPYDEGPFGAKGAGELPNVGPAPAYIDALEQALSTNIDHIPYTAEDIMKHLQEVKKHD</sequence>
<dbReference type="SUPFAM" id="SSF54665">
    <property type="entry name" value="CO dehydrogenase molybdoprotein N-domain-like"/>
    <property type="match status" value="1"/>
</dbReference>
<dbReference type="SUPFAM" id="SSF56003">
    <property type="entry name" value="Molybdenum cofactor-binding domain"/>
    <property type="match status" value="1"/>
</dbReference>
<dbReference type="PANTHER" id="PTHR11908">
    <property type="entry name" value="XANTHINE DEHYDROGENASE"/>
    <property type="match status" value="1"/>
</dbReference>